<protein>
    <submittedName>
        <fullName evidence="1">Uncharacterized protein</fullName>
    </submittedName>
</protein>
<proteinExistence type="predicted"/>
<keyword evidence="2" id="KW-1185">Reference proteome</keyword>
<dbReference type="KEGG" id="erx:ATZ35_01705"/>
<dbReference type="RefSeq" id="WP_208928945.1">
    <property type="nucleotide sequence ID" value="NZ_CP013655.1"/>
</dbReference>
<dbReference type="AlphaFoldDB" id="A0A0U2WV75"/>
<reference evidence="2" key="1">
    <citation type="submission" date="2015-12" db="EMBL/GenBank/DDBJ databases">
        <authorList>
            <person name="Lauer A."/>
            <person name="Humrighouse B."/>
            <person name="Loparev V."/>
            <person name="Shewmaker P.L."/>
            <person name="Whitney A.M."/>
            <person name="McLaughlin R.W."/>
        </authorList>
    </citation>
    <scope>NUCLEOTIDE SEQUENCE [LARGE SCALE GENOMIC DNA]</scope>
    <source>
        <strain evidence="2">LMG 26678</strain>
    </source>
</reference>
<gene>
    <name evidence="1" type="ORF">ATZ35_01705</name>
</gene>
<dbReference type="EMBL" id="CP013655">
    <property type="protein sequence ID" value="ALS35914.1"/>
    <property type="molecule type" value="Genomic_DNA"/>
</dbReference>
<evidence type="ECO:0000313" key="2">
    <source>
        <dbReference type="Proteomes" id="UP000067523"/>
    </source>
</evidence>
<dbReference type="Proteomes" id="UP000067523">
    <property type="component" value="Chromosome"/>
</dbReference>
<name>A0A0U2WV75_9ENTE</name>
<dbReference type="STRING" id="118060.ATZ35_01705"/>
<evidence type="ECO:0000313" key="1">
    <source>
        <dbReference type="EMBL" id="ALS35914.1"/>
    </source>
</evidence>
<organism evidence="1 2">
    <name type="scientific">Enterococcus rotai</name>
    <dbReference type="NCBI Taxonomy" id="118060"/>
    <lineage>
        <taxon>Bacteria</taxon>
        <taxon>Bacillati</taxon>
        <taxon>Bacillota</taxon>
        <taxon>Bacilli</taxon>
        <taxon>Lactobacillales</taxon>
        <taxon>Enterococcaceae</taxon>
        <taxon>Enterococcus</taxon>
    </lineage>
</organism>
<sequence>MKKQLSFWGMVIQQPLEAMNCQLVDNLVALYFVPTIESKENQLNEHRAEKHILVLRDIMQKLEGVRFGT</sequence>
<accession>A0A0U2WV75</accession>